<evidence type="ECO:0000259" key="2">
    <source>
        <dbReference type="Pfam" id="PF00248"/>
    </source>
</evidence>
<keyword evidence="4" id="KW-1185">Reference proteome</keyword>
<organism evidence="3 4">
    <name type="scientific">Halarsenatibacter silvermanii</name>
    <dbReference type="NCBI Taxonomy" id="321763"/>
    <lineage>
        <taxon>Bacteria</taxon>
        <taxon>Bacillati</taxon>
        <taxon>Bacillota</taxon>
        <taxon>Clostridia</taxon>
        <taxon>Halanaerobiales</taxon>
        <taxon>Halarsenatibacteraceae</taxon>
        <taxon>Halarsenatibacter</taxon>
    </lineage>
</organism>
<evidence type="ECO:0000313" key="3">
    <source>
        <dbReference type="EMBL" id="SDM45910.1"/>
    </source>
</evidence>
<sequence>MDYCVVGETGIKVSELCMGTMSFGDIADKETSKKIFKRCREAGINFFDTADSYSNGRAEEILGECIEGCREDLVLTSKVYNPTREDINARGLSRRHIMEAVEASLKRLGTDYIDFYFCHQFDSRTAIEETLRAMDDLVRQGKILYPAASNWAAWQIEKALGISREKNLARFECIQPMYNLVKKQAEVEILPMAQEENLGVITYSLLGAGLLTGKYNKDNKPPKGRLIDNNMYTRRYSRNFYFEVAQNFIEHARKQGVNPVALAVAWVKSHPGVTAPIIGARNVEQLEDSLATVDINMTEKWRQQISKLSFTPPPATDRLEEIK</sequence>
<dbReference type="InterPro" id="IPR050523">
    <property type="entry name" value="AKR_Detox_Biosynth"/>
</dbReference>
<dbReference type="EMBL" id="FNGO01000038">
    <property type="protein sequence ID" value="SDM45910.1"/>
    <property type="molecule type" value="Genomic_DNA"/>
</dbReference>
<dbReference type="OrthoDB" id="9804790at2"/>
<proteinExistence type="predicted"/>
<protein>
    <submittedName>
        <fullName evidence="3">Predicted oxidoreductase</fullName>
    </submittedName>
</protein>
<dbReference type="GO" id="GO:0016491">
    <property type="term" value="F:oxidoreductase activity"/>
    <property type="evidence" value="ECO:0007669"/>
    <property type="project" value="UniProtKB-KW"/>
</dbReference>
<dbReference type="FunFam" id="3.20.20.100:FF:000004">
    <property type="entry name" value="Oxidoreductase, aldo/keto reductase"/>
    <property type="match status" value="1"/>
</dbReference>
<feature type="domain" description="NADP-dependent oxidoreductase" evidence="2">
    <location>
        <begin position="15"/>
        <end position="307"/>
    </location>
</feature>
<dbReference type="GO" id="GO:0005829">
    <property type="term" value="C:cytosol"/>
    <property type="evidence" value="ECO:0007669"/>
    <property type="project" value="UniProtKB-ARBA"/>
</dbReference>
<dbReference type="Proteomes" id="UP000199476">
    <property type="component" value="Unassembled WGS sequence"/>
</dbReference>
<name>A0A1G9TE31_9FIRM</name>
<dbReference type="PANTHER" id="PTHR43364">
    <property type="entry name" value="NADH-SPECIFIC METHYLGLYOXAL REDUCTASE-RELATED"/>
    <property type="match status" value="1"/>
</dbReference>
<keyword evidence="1" id="KW-0560">Oxidoreductase</keyword>
<dbReference type="RefSeq" id="WP_089762263.1">
    <property type="nucleotide sequence ID" value="NZ_FNGO01000038.1"/>
</dbReference>
<dbReference type="AlphaFoldDB" id="A0A1G9TE31"/>
<dbReference type="Pfam" id="PF00248">
    <property type="entry name" value="Aldo_ket_red"/>
    <property type="match status" value="1"/>
</dbReference>
<evidence type="ECO:0000256" key="1">
    <source>
        <dbReference type="ARBA" id="ARBA00023002"/>
    </source>
</evidence>
<dbReference type="PANTHER" id="PTHR43364:SF4">
    <property type="entry name" value="NAD(P)-LINKED OXIDOREDUCTASE SUPERFAMILY PROTEIN"/>
    <property type="match status" value="1"/>
</dbReference>
<dbReference type="STRING" id="321763.SAMN04488692_1383"/>
<dbReference type="InterPro" id="IPR023210">
    <property type="entry name" value="NADP_OxRdtase_dom"/>
</dbReference>
<dbReference type="InterPro" id="IPR036812">
    <property type="entry name" value="NAD(P)_OxRdtase_dom_sf"/>
</dbReference>
<reference evidence="3 4" key="1">
    <citation type="submission" date="2016-10" db="EMBL/GenBank/DDBJ databases">
        <authorList>
            <person name="de Groot N.N."/>
        </authorList>
    </citation>
    <scope>NUCLEOTIDE SEQUENCE [LARGE SCALE GENOMIC DNA]</scope>
    <source>
        <strain evidence="3 4">SLAS-1</strain>
    </source>
</reference>
<accession>A0A1G9TE31</accession>
<dbReference type="SUPFAM" id="SSF51430">
    <property type="entry name" value="NAD(P)-linked oxidoreductase"/>
    <property type="match status" value="1"/>
</dbReference>
<evidence type="ECO:0000313" key="4">
    <source>
        <dbReference type="Proteomes" id="UP000199476"/>
    </source>
</evidence>
<gene>
    <name evidence="3" type="ORF">SAMN04488692_1383</name>
</gene>
<dbReference type="Gene3D" id="3.20.20.100">
    <property type="entry name" value="NADP-dependent oxidoreductase domain"/>
    <property type="match status" value="1"/>
</dbReference>
<dbReference type="CDD" id="cd19087">
    <property type="entry name" value="AKR_AKR12A1_B1_C1"/>
    <property type="match status" value="1"/>
</dbReference>